<dbReference type="Pfam" id="PF01229">
    <property type="entry name" value="Glyco_hydro_39"/>
    <property type="match status" value="1"/>
</dbReference>
<dbReference type="GO" id="GO:0005975">
    <property type="term" value="P:carbohydrate metabolic process"/>
    <property type="evidence" value="ECO:0007669"/>
    <property type="project" value="InterPro"/>
</dbReference>
<accession>A0A223I0P5</accession>
<dbReference type="PROSITE" id="PS01027">
    <property type="entry name" value="GLYCOSYL_HYDROL_F39"/>
    <property type="match status" value="1"/>
</dbReference>
<dbReference type="RefSeq" id="WP_013297194.1">
    <property type="nucleotide sequence ID" value="NZ_CP016893.1"/>
</dbReference>
<sequence>MKKFVVDLNGKKVDFPHYFEKCVGSCHAATALREDWRVQIKKVKDAIGFKYVRFHGLLNDDMSVCSKHNGFFVYSFFNIDSIFDYLLSIDMKPFVELSFMPEVLASGTKTVFHYKGNITPPKKYEEWGDLIEALAKHLIERYGIEEVEKWYFEVWNEPNLKDFWSGTKDEYFQLYKTTANAIKRVNNNLKVGGPVTACNAWIADLIDFCNAENVPLDFISTHHYPTDEALGHGLNMEEALAKSPRGITKSMCEKARKEAGSYPLFYTEWNSSPSCRDSYHDDPFAAAFVVKSVFDNAGLVDIYSFWTFSDIFEELPFPSTPFHGGFGLLNIHGIPKPTFRAFELLHRAGDKLITVNQEKNSLVELSAVIDDKKLMLFIYNHNMPLNPIDDEEVRIEIKGLDGWKFAYAERIDENHANPKKEWIEMGSPEYLNQDMIKKLIDKSKLEKEYVEISNEEDKKVIKLFQPKHGVTAITIEF</sequence>
<dbReference type="InterPro" id="IPR049165">
    <property type="entry name" value="GH39_as"/>
</dbReference>
<dbReference type="SUPFAM" id="SSF51011">
    <property type="entry name" value="Glycosyl hydrolase domain"/>
    <property type="match status" value="1"/>
</dbReference>
<dbReference type="InterPro" id="IPR000514">
    <property type="entry name" value="Glyco_hydro_39"/>
</dbReference>
<dbReference type="PANTHER" id="PTHR12631:SF10">
    <property type="entry name" value="BETA-XYLOSIDASE-LIKE PROTEIN-RELATED"/>
    <property type="match status" value="1"/>
</dbReference>
<evidence type="ECO:0000259" key="5">
    <source>
        <dbReference type="Pfam" id="PF01229"/>
    </source>
</evidence>
<keyword evidence="3" id="KW-0326">Glycosidase</keyword>
<evidence type="ECO:0000256" key="2">
    <source>
        <dbReference type="ARBA" id="ARBA00022801"/>
    </source>
</evidence>
<dbReference type="AlphaFoldDB" id="A0A223I0P5"/>
<evidence type="ECO:0000313" key="6">
    <source>
        <dbReference type="EMBL" id="AST58227.1"/>
    </source>
</evidence>
<dbReference type="PRINTS" id="PR00745">
    <property type="entry name" value="GLHYDRLASE39"/>
</dbReference>
<dbReference type="Proteomes" id="UP000214975">
    <property type="component" value="Chromosome"/>
</dbReference>
<dbReference type="GO" id="GO:0004553">
    <property type="term" value="F:hydrolase activity, hydrolyzing O-glycosyl compounds"/>
    <property type="evidence" value="ECO:0007669"/>
    <property type="project" value="InterPro"/>
</dbReference>
<reference evidence="6 7" key="1">
    <citation type="submission" date="2016-08" db="EMBL/GenBank/DDBJ databases">
        <title>A novel genetic cassette of butanologenic Thermoanaerobacterium thermosaccharolyticum that directly convert cellulose to butanol.</title>
        <authorList>
            <person name="Li T."/>
            <person name="He J."/>
        </authorList>
    </citation>
    <scope>NUCLEOTIDE SEQUENCE [LARGE SCALE GENOMIC DNA]</scope>
    <source>
        <strain evidence="6 7">TG57</strain>
    </source>
</reference>
<feature type="domain" description="Glycosyl hydrolases family 39 N-terminal catalytic" evidence="5">
    <location>
        <begin position="8"/>
        <end position="449"/>
    </location>
</feature>
<dbReference type="OMA" id="EMGSPEY"/>
<dbReference type="SUPFAM" id="SSF51445">
    <property type="entry name" value="(Trans)glycosidases"/>
    <property type="match status" value="1"/>
</dbReference>
<organism evidence="6 7">
    <name type="scientific">Thermoanaerobacterium thermosaccharolyticum</name>
    <name type="common">Clostridium thermosaccharolyticum</name>
    <dbReference type="NCBI Taxonomy" id="1517"/>
    <lineage>
        <taxon>Bacteria</taxon>
        <taxon>Bacillati</taxon>
        <taxon>Bacillota</taxon>
        <taxon>Clostridia</taxon>
        <taxon>Thermoanaerobacterales</taxon>
        <taxon>Thermoanaerobacteraceae</taxon>
        <taxon>Thermoanaerobacterium</taxon>
    </lineage>
</organism>
<protein>
    <submittedName>
        <fullName evidence="6">Beta-xylosidase</fullName>
    </submittedName>
</protein>
<proteinExistence type="inferred from homology"/>
<dbReference type="InterPro" id="IPR049166">
    <property type="entry name" value="GH39_cat"/>
</dbReference>
<name>A0A223I0P5_THETR</name>
<gene>
    <name evidence="6" type="primary">xysA</name>
    <name evidence="6" type="ORF">Thert_02312</name>
</gene>
<evidence type="ECO:0000256" key="1">
    <source>
        <dbReference type="ARBA" id="ARBA00008875"/>
    </source>
</evidence>
<dbReference type="InterPro" id="IPR017853">
    <property type="entry name" value="GH"/>
</dbReference>
<comment type="similarity">
    <text evidence="1">Belongs to the glycosyl hydrolase 39 family.</text>
</comment>
<evidence type="ECO:0000256" key="4">
    <source>
        <dbReference type="PIRSR" id="PIRSR600514-1"/>
    </source>
</evidence>
<dbReference type="EMBL" id="CP016893">
    <property type="protein sequence ID" value="AST58227.1"/>
    <property type="molecule type" value="Genomic_DNA"/>
</dbReference>
<dbReference type="Gene3D" id="2.60.40.1500">
    <property type="entry name" value="Glycosyl hydrolase domain, family 39"/>
    <property type="match status" value="1"/>
</dbReference>
<keyword evidence="2" id="KW-0378">Hydrolase</keyword>
<dbReference type="PANTHER" id="PTHR12631">
    <property type="entry name" value="ALPHA-L-IDURONIDASE"/>
    <property type="match status" value="1"/>
</dbReference>
<dbReference type="GeneID" id="93863548"/>
<feature type="active site" description="Proton donor" evidence="4">
    <location>
        <position position="157"/>
    </location>
</feature>
<evidence type="ECO:0000256" key="3">
    <source>
        <dbReference type="ARBA" id="ARBA00023295"/>
    </source>
</evidence>
<dbReference type="InterPro" id="IPR051923">
    <property type="entry name" value="Glycosyl_Hydrolase_39"/>
</dbReference>
<dbReference type="Gene3D" id="3.20.20.80">
    <property type="entry name" value="Glycosidases"/>
    <property type="match status" value="1"/>
</dbReference>
<evidence type="ECO:0000313" key="7">
    <source>
        <dbReference type="Proteomes" id="UP000214975"/>
    </source>
</evidence>